<evidence type="ECO:0000313" key="3">
    <source>
        <dbReference type="EMBL" id="MET8433158.1"/>
    </source>
</evidence>
<feature type="region of interest" description="Disordered" evidence="1">
    <location>
        <begin position="24"/>
        <end position="57"/>
    </location>
</feature>
<gene>
    <name evidence="3" type="ORF">ABZV61_10195</name>
</gene>
<evidence type="ECO:0000313" key="4">
    <source>
        <dbReference type="Proteomes" id="UP001550044"/>
    </source>
</evidence>
<evidence type="ECO:0008006" key="5">
    <source>
        <dbReference type="Google" id="ProtNLM"/>
    </source>
</evidence>
<organism evidence="3 4">
    <name type="scientific">Streptomyces sp. 900116325</name>
    <dbReference type="NCBI Taxonomy" id="3154295"/>
    <lineage>
        <taxon>Bacteria</taxon>
        <taxon>Bacillati</taxon>
        <taxon>Actinomycetota</taxon>
        <taxon>Actinomycetes</taxon>
        <taxon>Kitasatosporales</taxon>
        <taxon>Streptomycetaceae</taxon>
        <taxon>Streptomyces</taxon>
    </lineage>
</organism>
<evidence type="ECO:0000256" key="2">
    <source>
        <dbReference type="SAM" id="SignalP"/>
    </source>
</evidence>
<dbReference type="Proteomes" id="UP001550044">
    <property type="component" value="Unassembled WGS sequence"/>
</dbReference>
<feature type="chain" id="PRO_5046750295" description="Secreted protein" evidence="2">
    <location>
        <begin position="26"/>
        <end position="200"/>
    </location>
</feature>
<feature type="signal peptide" evidence="2">
    <location>
        <begin position="1"/>
        <end position="25"/>
    </location>
</feature>
<dbReference type="EMBL" id="JBEXIP010000005">
    <property type="protein sequence ID" value="MET8433158.1"/>
    <property type="molecule type" value="Genomic_DNA"/>
</dbReference>
<evidence type="ECO:0000256" key="1">
    <source>
        <dbReference type="SAM" id="MobiDB-lite"/>
    </source>
</evidence>
<accession>A0ABV2U5M6</accession>
<reference evidence="3 4" key="1">
    <citation type="submission" date="2024-06" db="EMBL/GenBank/DDBJ databases">
        <title>The Natural Products Discovery Center: Release of the First 8490 Sequenced Strains for Exploring Actinobacteria Biosynthetic Diversity.</title>
        <authorList>
            <person name="Kalkreuter E."/>
            <person name="Kautsar S.A."/>
            <person name="Yang D."/>
            <person name="Bader C.D."/>
            <person name="Teijaro C.N."/>
            <person name="Fluegel L."/>
            <person name="Davis C.M."/>
            <person name="Simpson J.R."/>
            <person name="Lauterbach L."/>
            <person name="Steele A.D."/>
            <person name="Gui C."/>
            <person name="Meng S."/>
            <person name="Li G."/>
            <person name="Viehrig K."/>
            <person name="Ye F."/>
            <person name="Su P."/>
            <person name="Kiefer A.F."/>
            <person name="Nichols A."/>
            <person name="Cepeda A.J."/>
            <person name="Yan W."/>
            <person name="Fan B."/>
            <person name="Jiang Y."/>
            <person name="Adhikari A."/>
            <person name="Zheng C.-J."/>
            <person name="Schuster L."/>
            <person name="Cowan T.M."/>
            <person name="Smanski M.J."/>
            <person name="Chevrette M.G."/>
            <person name="De Carvalho L.P.S."/>
            <person name="Shen B."/>
        </authorList>
    </citation>
    <scope>NUCLEOTIDE SEQUENCE [LARGE SCALE GENOMIC DNA]</scope>
    <source>
        <strain evidence="3 4">NPDC005137</strain>
    </source>
</reference>
<name>A0ABV2U5M6_9ACTN</name>
<keyword evidence="4" id="KW-1185">Reference proteome</keyword>
<protein>
    <recommendedName>
        <fullName evidence="5">Secreted protein</fullName>
    </recommendedName>
</protein>
<comment type="caution">
    <text evidence="3">The sequence shown here is derived from an EMBL/GenBank/DDBJ whole genome shotgun (WGS) entry which is preliminary data.</text>
</comment>
<dbReference type="RefSeq" id="WP_356709237.1">
    <property type="nucleotide sequence ID" value="NZ_JBEXIP010000005.1"/>
</dbReference>
<keyword evidence="2" id="KW-0732">Signal</keyword>
<sequence>MGRAASATLLGTALMLTALPPAAHAGARPAAPPVQPGDESSGGPAHTSEECDADPSSCHGSNRLYQYIYSLGIHPFTSPHDVREQLTGNFWLFPVRGACPTRIRPKDKCELLGGNPVLVESIGYDHLQIATLPGHALGEGLHIRFTFTRGLGFQYLIVTAWQNKPTACTEKTLCNAASRVGAWALWRLLAETLAVSAYLA</sequence>
<proteinExistence type="predicted"/>